<dbReference type="InterPro" id="IPR023796">
    <property type="entry name" value="Serpin_dom"/>
</dbReference>
<dbReference type="SUPFAM" id="SSF56574">
    <property type="entry name" value="Serpins"/>
    <property type="match status" value="1"/>
</dbReference>
<evidence type="ECO:0000313" key="3">
    <source>
        <dbReference type="Proteomes" id="UP000230066"/>
    </source>
</evidence>
<keyword evidence="3" id="KW-1185">Reference proteome</keyword>
<gene>
    <name evidence="2" type="ORF">D915_011123</name>
</gene>
<dbReference type="AlphaFoldDB" id="A0A4E0QTK5"/>
<name>A0A4E0QTK5_FASHE</name>
<dbReference type="PROSITE" id="PS00284">
    <property type="entry name" value="SERPIN"/>
    <property type="match status" value="1"/>
</dbReference>
<evidence type="ECO:0000313" key="2">
    <source>
        <dbReference type="EMBL" id="THD18415.1"/>
    </source>
</evidence>
<dbReference type="EMBL" id="JXXN02012270">
    <property type="protein sequence ID" value="THD18415.1"/>
    <property type="molecule type" value="Genomic_DNA"/>
</dbReference>
<accession>A0A4E0QTK5</accession>
<dbReference type="InterPro" id="IPR036186">
    <property type="entry name" value="Serpin_sf"/>
</dbReference>
<dbReference type="Proteomes" id="UP000230066">
    <property type="component" value="Unassembled WGS sequence"/>
</dbReference>
<dbReference type="InterPro" id="IPR023795">
    <property type="entry name" value="Serpin_CS"/>
</dbReference>
<dbReference type="InterPro" id="IPR042185">
    <property type="entry name" value="Serpin_sf_2"/>
</dbReference>
<dbReference type="Pfam" id="PF00079">
    <property type="entry name" value="Serpin"/>
    <property type="match status" value="1"/>
</dbReference>
<sequence>VDEEGAEAAAASAATVSFDCLSIPEILVKADHPFVVALVYDDKIPIFVGHVTDPEVN</sequence>
<feature type="non-terminal residue" evidence="2">
    <location>
        <position position="1"/>
    </location>
</feature>
<evidence type="ECO:0000259" key="1">
    <source>
        <dbReference type="Pfam" id="PF00079"/>
    </source>
</evidence>
<comment type="caution">
    <text evidence="2">The sequence shown here is derived from an EMBL/GenBank/DDBJ whole genome shotgun (WGS) entry which is preliminary data.</text>
</comment>
<dbReference type="Gene3D" id="2.30.39.10">
    <property type="entry name" value="Alpha-1-antitrypsin, domain 1"/>
    <property type="match status" value="1"/>
</dbReference>
<organism evidence="2 3">
    <name type="scientific">Fasciola hepatica</name>
    <name type="common">Liver fluke</name>
    <dbReference type="NCBI Taxonomy" id="6192"/>
    <lineage>
        <taxon>Eukaryota</taxon>
        <taxon>Metazoa</taxon>
        <taxon>Spiralia</taxon>
        <taxon>Lophotrochozoa</taxon>
        <taxon>Platyhelminthes</taxon>
        <taxon>Trematoda</taxon>
        <taxon>Digenea</taxon>
        <taxon>Plagiorchiida</taxon>
        <taxon>Echinostomata</taxon>
        <taxon>Echinostomatoidea</taxon>
        <taxon>Fasciolidae</taxon>
        <taxon>Fasciola</taxon>
    </lineage>
</organism>
<proteinExistence type="predicted"/>
<feature type="domain" description="Serpin" evidence="1">
    <location>
        <begin position="1"/>
        <end position="54"/>
    </location>
</feature>
<protein>
    <submittedName>
        <fullName evidence="2">Serine proteinase inhibitor</fullName>
    </submittedName>
</protein>
<reference evidence="2" key="1">
    <citation type="submission" date="2019-03" db="EMBL/GenBank/DDBJ databases">
        <title>Improved annotation for the trematode Fasciola hepatica.</title>
        <authorList>
            <person name="Choi Y.-J."/>
            <person name="Martin J."/>
            <person name="Mitreva M."/>
        </authorList>
    </citation>
    <scope>NUCLEOTIDE SEQUENCE [LARGE SCALE GENOMIC DNA]</scope>
</reference>